<feature type="signal peptide" evidence="1">
    <location>
        <begin position="1"/>
        <end position="17"/>
    </location>
</feature>
<evidence type="ECO:0000313" key="4">
    <source>
        <dbReference type="Proteomes" id="UP001451303"/>
    </source>
</evidence>
<evidence type="ECO:0000313" key="3">
    <source>
        <dbReference type="EMBL" id="KAL0474582.1"/>
    </source>
</evidence>
<dbReference type="EMBL" id="JAVLET010000001">
    <property type="protein sequence ID" value="KAL0474582.1"/>
    <property type="molecule type" value="Genomic_DNA"/>
</dbReference>
<evidence type="ECO:0000256" key="1">
    <source>
        <dbReference type="SAM" id="SignalP"/>
    </source>
</evidence>
<gene>
    <name evidence="3" type="ORF">QR685DRAFT_549343</name>
</gene>
<keyword evidence="4" id="KW-1185">Reference proteome</keyword>
<dbReference type="Proteomes" id="UP001451303">
    <property type="component" value="Unassembled WGS sequence"/>
</dbReference>
<name>A0ABR3DQD3_NEUIN</name>
<organism evidence="3 4">
    <name type="scientific">Neurospora intermedia</name>
    <dbReference type="NCBI Taxonomy" id="5142"/>
    <lineage>
        <taxon>Eukaryota</taxon>
        <taxon>Fungi</taxon>
        <taxon>Dikarya</taxon>
        <taxon>Ascomycota</taxon>
        <taxon>Pezizomycotina</taxon>
        <taxon>Sordariomycetes</taxon>
        <taxon>Sordariomycetidae</taxon>
        <taxon>Sordariales</taxon>
        <taxon>Sordariaceae</taxon>
        <taxon>Neurospora</taxon>
    </lineage>
</organism>
<sequence>MHFSVLANAAFASSALSVPSLASAIAPGQEGACLTRAEAKDIVDIYVQLIANYTDDVCAKYCASDFVDRSGSINTFIFTPLAEPTFATKEVFMSAQKATPPFPVVVDSIDAIDCEAVALRWHATFGAANLPGKGITIIGTTKRERYAQIKSLDVELNSLIWLLNVGGNYTWEG</sequence>
<dbReference type="InterPro" id="IPR058645">
    <property type="entry name" value="NTF2-like_dom_7"/>
</dbReference>
<feature type="chain" id="PRO_5047405743" description="NTF2-like domain-containing protein" evidence="1">
    <location>
        <begin position="18"/>
        <end position="173"/>
    </location>
</feature>
<reference evidence="3 4" key="1">
    <citation type="submission" date="2023-09" db="EMBL/GenBank/DDBJ databases">
        <title>Multi-omics analysis of a traditional fermented food reveals byproduct-associated fungal strains for waste-to-food upcycling.</title>
        <authorList>
            <consortium name="Lawrence Berkeley National Laboratory"/>
            <person name="Rekdal V.M."/>
            <person name="Villalobos-Escobedo J.M."/>
            <person name="Rodriguez-Valeron N."/>
            <person name="Garcia M.O."/>
            <person name="Vasquez D.P."/>
            <person name="Damayanti I."/>
            <person name="Sorensen P.M."/>
            <person name="Baidoo E.E."/>
            <person name="De Carvalho A.C."/>
            <person name="Riley R."/>
            <person name="Lipzen A."/>
            <person name="He G."/>
            <person name="Yan M."/>
            <person name="Haridas S."/>
            <person name="Daum C."/>
            <person name="Yoshinaga Y."/>
            <person name="Ng V."/>
            <person name="Grigoriev I.V."/>
            <person name="Munk R."/>
            <person name="Nuraida L."/>
            <person name="Wijaya C.H."/>
            <person name="Morales P.-C."/>
            <person name="Keasling J.D."/>
        </authorList>
    </citation>
    <scope>NUCLEOTIDE SEQUENCE [LARGE SCALE GENOMIC DNA]</scope>
    <source>
        <strain evidence="3 4">FGSC 2613</strain>
    </source>
</reference>
<dbReference type="Pfam" id="PF26534">
    <property type="entry name" value="NTF2_7"/>
    <property type="match status" value="1"/>
</dbReference>
<accession>A0ABR3DQD3</accession>
<comment type="caution">
    <text evidence="3">The sequence shown here is derived from an EMBL/GenBank/DDBJ whole genome shotgun (WGS) entry which is preliminary data.</text>
</comment>
<evidence type="ECO:0000259" key="2">
    <source>
        <dbReference type="Pfam" id="PF26534"/>
    </source>
</evidence>
<feature type="domain" description="NTF2-like" evidence="2">
    <location>
        <begin position="33"/>
        <end position="167"/>
    </location>
</feature>
<keyword evidence="1" id="KW-0732">Signal</keyword>
<protein>
    <recommendedName>
        <fullName evidence="2">NTF2-like domain-containing protein</fullName>
    </recommendedName>
</protein>
<proteinExistence type="predicted"/>